<dbReference type="Proteomes" id="UP000703315">
    <property type="component" value="Unassembled WGS sequence"/>
</dbReference>
<dbReference type="InterPro" id="IPR036597">
    <property type="entry name" value="Fido-like_dom_sf"/>
</dbReference>
<dbReference type="AlphaFoldDB" id="A0A921K892"/>
<dbReference type="Gene3D" id="1.10.3290.10">
    <property type="entry name" value="Fido-like domain"/>
    <property type="match status" value="1"/>
</dbReference>
<reference evidence="2" key="1">
    <citation type="journal article" date="2021" name="PeerJ">
        <title>Extensive microbial diversity within the chicken gut microbiome revealed by metagenomics and culture.</title>
        <authorList>
            <person name="Gilroy R."/>
            <person name="Ravi A."/>
            <person name="Getino M."/>
            <person name="Pursley I."/>
            <person name="Horton D.L."/>
            <person name="Alikhan N.F."/>
            <person name="Baker D."/>
            <person name="Gharbi K."/>
            <person name="Hall N."/>
            <person name="Watson M."/>
            <person name="Adriaenssens E.M."/>
            <person name="Foster-Nyarko E."/>
            <person name="Jarju S."/>
            <person name="Secka A."/>
            <person name="Antonio M."/>
            <person name="Oren A."/>
            <person name="Chaudhuri R.R."/>
            <person name="La Ragione R."/>
            <person name="Hildebrand F."/>
            <person name="Pallen M.J."/>
        </authorList>
    </citation>
    <scope>NUCLEOTIDE SEQUENCE</scope>
    <source>
        <strain evidence="2">ChiHjej13B12-14962</strain>
    </source>
</reference>
<evidence type="ECO:0000256" key="1">
    <source>
        <dbReference type="SAM" id="MobiDB-lite"/>
    </source>
</evidence>
<dbReference type="EMBL" id="DYXC01000031">
    <property type="protein sequence ID" value="HJF13689.1"/>
    <property type="molecule type" value="Genomic_DNA"/>
</dbReference>
<feature type="compositionally biased region" description="Polar residues" evidence="1">
    <location>
        <begin position="61"/>
        <end position="72"/>
    </location>
</feature>
<accession>A0A921K892</accession>
<evidence type="ECO:0000313" key="3">
    <source>
        <dbReference type="Proteomes" id="UP000703315"/>
    </source>
</evidence>
<feature type="region of interest" description="Disordered" evidence="1">
    <location>
        <begin position="61"/>
        <end position="83"/>
    </location>
</feature>
<gene>
    <name evidence="2" type="ORF">K8V32_02650</name>
</gene>
<evidence type="ECO:0000313" key="2">
    <source>
        <dbReference type="EMBL" id="HJF13689.1"/>
    </source>
</evidence>
<feature type="non-terminal residue" evidence="2">
    <location>
        <position position="1"/>
    </location>
</feature>
<name>A0A921K892_9MICC</name>
<sequence>NGRVQRIFWLNVADNAGWKLDWRNVSGQMNDAACREAAVTGDLAIIRELLAEVVVGPVTYNSKNSGRNQTERVNPIRAKKRNP</sequence>
<comment type="caution">
    <text evidence="2">The sequence shown here is derived from an EMBL/GenBank/DDBJ whole genome shotgun (WGS) entry which is preliminary data.</text>
</comment>
<organism evidence="2 3">
    <name type="scientific">Enteractinococcus helveticum</name>
    <dbReference type="NCBI Taxonomy" id="1837282"/>
    <lineage>
        <taxon>Bacteria</taxon>
        <taxon>Bacillati</taxon>
        <taxon>Actinomycetota</taxon>
        <taxon>Actinomycetes</taxon>
        <taxon>Micrococcales</taxon>
        <taxon>Micrococcaceae</taxon>
    </lineage>
</organism>
<proteinExistence type="predicted"/>
<protein>
    <submittedName>
        <fullName evidence="2">Uncharacterized protein</fullName>
    </submittedName>
</protein>
<reference evidence="2" key="2">
    <citation type="submission" date="2021-09" db="EMBL/GenBank/DDBJ databases">
        <authorList>
            <person name="Gilroy R."/>
        </authorList>
    </citation>
    <scope>NUCLEOTIDE SEQUENCE</scope>
    <source>
        <strain evidence="2">ChiHjej13B12-14962</strain>
    </source>
</reference>